<dbReference type="RefSeq" id="WP_307254225.1">
    <property type="nucleotide sequence ID" value="NZ_JAUSUV010000012.1"/>
</dbReference>
<protein>
    <submittedName>
        <fullName evidence="1">Holliday junction resolvase RusA-like endonuclease</fullName>
    </submittedName>
</protein>
<organism evidence="1 2">
    <name type="scientific">Croceifilum oryzae</name>
    <dbReference type="NCBI Taxonomy" id="1553429"/>
    <lineage>
        <taxon>Bacteria</taxon>
        <taxon>Bacillati</taxon>
        <taxon>Bacillota</taxon>
        <taxon>Bacilli</taxon>
        <taxon>Bacillales</taxon>
        <taxon>Thermoactinomycetaceae</taxon>
        <taxon>Croceifilum</taxon>
    </lineage>
</organism>
<comment type="caution">
    <text evidence="1">The sequence shown here is derived from an EMBL/GenBank/DDBJ whole genome shotgun (WGS) entry which is preliminary data.</text>
</comment>
<dbReference type="GO" id="GO:0006281">
    <property type="term" value="P:DNA repair"/>
    <property type="evidence" value="ECO:0007669"/>
    <property type="project" value="InterPro"/>
</dbReference>
<accession>A0AAJ1THC5</accession>
<keyword evidence="2" id="KW-1185">Reference proteome</keyword>
<keyword evidence="1" id="KW-0378">Hydrolase</keyword>
<dbReference type="AlphaFoldDB" id="A0AAJ1THC5"/>
<sequence length="125" mass="14788">MLHFTVKGRAVPYTRMTRRGKYVRTDAQRYLAYQEVVQLYARQAMAKESWQCIPKKVPIEFGCKVYLKGGLDGDLSNYVKGIEDALNRLVYEDDRYIVRYLKETEKVFVDHKDEERVEVWVQISS</sequence>
<dbReference type="GO" id="GO:0000287">
    <property type="term" value="F:magnesium ion binding"/>
    <property type="evidence" value="ECO:0007669"/>
    <property type="project" value="InterPro"/>
</dbReference>
<dbReference type="InterPro" id="IPR036614">
    <property type="entry name" value="RusA-like_sf"/>
</dbReference>
<dbReference type="Gene3D" id="3.30.1330.70">
    <property type="entry name" value="Holliday junction resolvase RusA"/>
    <property type="match status" value="1"/>
</dbReference>
<dbReference type="GO" id="GO:0004519">
    <property type="term" value="F:endonuclease activity"/>
    <property type="evidence" value="ECO:0007669"/>
    <property type="project" value="UniProtKB-KW"/>
</dbReference>
<name>A0AAJ1THC5_9BACL</name>
<evidence type="ECO:0000313" key="1">
    <source>
        <dbReference type="EMBL" id="MDQ0418479.1"/>
    </source>
</evidence>
<dbReference type="Pfam" id="PF05866">
    <property type="entry name" value="RusA"/>
    <property type="match status" value="1"/>
</dbReference>
<dbReference type="InterPro" id="IPR008822">
    <property type="entry name" value="Endonuclease_RusA-like"/>
</dbReference>
<dbReference type="Proteomes" id="UP001238450">
    <property type="component" value="Unassembled WGS sequence"/>
</dbReference>
<evidence type="ECO:0000313" key="2">
    <source>
        <dbReference type="Proteomes" id="UP001238450"/>
    </source>
</evidence>
<keyword evidence="1" id="KW-0540">Nuclease</keyword>
<reference evidence="1 2" key="1">
    <citation type="submission" date="2023-07" db="EMBL/GenBank/DDBJ databases">
        <title>Genomic Encyclopedia of Type Strains, Phase IV (KMG-IV): sequencing the most valuable type-strain genomes for metagenomic binning, comparative biology and taxonomic classification.</title>
        <authorList>
            <person name="Goeker M."/>
        </authorList>
    </citation>
    <scope>NUCLEOTIDE SEQUENCE [LARGE SCALE GENOMIC DNA]</scope>
    <source>
        <strain evidence="1 2">DSM 46876</strain>
    </source>
</reference>
<dbReference type="GO" id="GO:0006310">
    <property type="term" value="P:DNA recombination"/>
    <property type="evidence" value="ECO:0007669"/>
    <property type="project" value="InterPro"/>
</dbReference>
<dbReference type="EMBL" id="JAUSUV010000012">
    <property type="protein sequence ID" value="MDQ0418479.1"/>
    <property type="molecule type" value="Genomic_DNA"/>
</dbReference>
<proteinExistence type="predicted"/>
<keyword evidence="1" id="KW-0255">Endonuclease</keyword>
<gene>
    <name evidence="1" type="ORF">J2Z48_002671</name>
</gene>
<dbReference type="SUPFAM" id="SSF103084">
    <property type="entry name" value="Holliday junction resolvase RusA"/>
    <property type="match status" value="1"/>
</dbReference>